<dbReference type="CDD" id="cd07989">
    <property type="entry name" value="LPLAT_AGPAT-like"/>
    <property type="match status" value="1"/>
</dbReference>
<evidence type="ECO:0000313" key="5">
    <source>
        <dbReference type="Proteomes" id="UP000886758"/>
    </source>
</evidence>
<organism evidence="4 5">
    <name type="scientific">Candidatus Pelethenecus faecipullorum</name>
    <dbReference type="NCBI Taxonomy" id="2840900"/>
    <lineage>
        <taxon>Bacteria</taxon>
        <taxon>Bacillati</taxon>
        <taxon>Mycoplasmatota</taxon>
        <taxon>Mollicutes</taxon>
        <taxon>Candidatus Pelethenecus</taxon>
    </lineage>
</organism>
<keyword evidence="2 4" id="KW-0012">Acyltransferase</keyword>
<reference evidence="4" key="1">
    <citation type="submission" date="2020-10" db="EMBL/GenBank/DDBJ databases">
        <authorList>
            <person name="Gilroy R."/>
        </authorList>
    </citation>
    <scope>NUCLEOTIDE SEQUENCE</scope>
    <source>
        <strain evidence="4">ChiW17-6978</strain>
    </source>
</reference>
<evidence type="ECO:0000256" key="2">
    <source>
        <dbReference type="ARBA" id="ARBA00023315"/>
    </source>
</evidence>
<name>A0A9D1GQS4_9MOLU</name>
<keyword evidence="1" id="KW-0808">Transferase</keyword>
<dbReference type="EMBL" id="DVLF01000079">
    <property type="protein sequence ID" value="HIT49875.1"/>
    <property type="molecule type" value="Genomic_DNA"/>
</dbReference>
<proteinExistence type="predicted"/>
<dbReference type="PANTHER" id="PTHR10434">
    <property type="entry name" value="1-ACYL-SN-GLYCEROL-3-PHOSPHATE ACYLTRANSFERASE"/>
    <property type="match status" value="1"/>
</dbReference>
<dbReference type="InterPro" id="IPR002123">
    <property type="entry name" value="Plipid/glycerol_acylTrfase"/>
</dbReference>
<dbReference type="GO" id="GO:0006654">
    <property type="term" value="P:phosphatidic acid biosynthetic process"/>
    <property type="evidence" value="ECO:0007669"/>
    <property type="project" value="TreeGrafter"/>
</dbReference>
<protein>
    <submittedName>
        <fullName evidence="4">1-acyl-sn-glycerol-3-phosphate acyltransferase</fullName>
    </submittedName>
</protein>
<reference evidence="4" key="2">
    <citation type="journal article" date="2021" name="PeerJ">
        <title>Extensive microbial diversity within the chicken gut microbiome revealed by metagenomics and culture.</title>
        <authorList>
            <person name="Gilroy R."/>
            <person name="Ravi A."/>
            <person name="Getino M."/>
            <person name="Pursley I."/>
            <person name="Horton D.L."/>
            <person name="Alikhan N.F."/>
            <person name="Baker D."/>
            <person name="Gharbi K."/>
            <person name="Hall N."/>
            <person name="Watson M."/>
            <person name="Adriaenssens E.M."/>
            <person name="Foster-Nyarko E."/>
            <person name="Jarju S."/>
            <person name="Secka A."/>
            <person name="Antonio M."/>
            <person name="Oren A."/>
            <person name="Chaudhuri R.R."/>
            <person name="La Ragione R."/>
            <person name="Hildebrand F."/>
            <person name="Pallen M.J."/>
        </authorList>
    </citation>
    <scope>NUCLEOTIDE SEQUENCE</scope>
    <source>
        <strain evidence="4">ChiW17-6978</strain>
    </source>
</reference>
<dbReference type="Proteomes" id="UP000886758">
    <property type="component" value="Unassembled WGS sequence"/>
</dbReference>
<dbReference type="PANTHER" id="PTHR10434:SF11">
    <property type="entry name" value="1-ACYL-SN-GLYCEROL-3-PHOSPHATE ACYLTRANSFERASE"/>
    <property type="match status" value="1"/>
</dbReference>
<evidence type="ECO:0000256" key="1">
    <source>
        <dbReference type="ARBA" id="ARBA00022679"/>
    </source>
</evidence>
<dbReference type="SUPFAM" id="SSF69593">
    <property type="entry name" value="Glycerol-3-phosphate (1)-acyltransferase"/>
    <property type="match status" value="1"/>
</dbReference>
<dbReference type="GO" id="GO:0003841">
    <property type="term" value="F:1-acylglycerol-3-phosphate O-acyltransferase activity"/>
    <property type="evidence" value="ECO:0007669"/>
    <property type="project" value="TreeGrafter"/>
</dbReference>
<dbReference type="Pfam" id="PF01553">
    <property type="entry name" value="Acyltransferase"/>
    <property type="match status" value="1"/>
</dbReference>
<accession>A0A9D1GQS4</accession>
<sequence>TYDNGFHPKQVVLNENYIFYNRRLSFRIASKIIVFFTRLWLVVPKWWMGLKITGKENKRKVKGALMVSNHIHPLDAFFIVGSMYFTKVYVTMLQSNLGFGLISKYMRLAAAVPIPEQRRLLRKFDQETAQTLDKKQNILFYPEAALMPYCDHIRNFLPGAFHFAVKYDKPILPCCFTFHKPKGILKLFRKKPVVHLHFFEPYFIKQEENRTKTIEQTTENIHKMISDYFIEHSDYYYENGIKKTL</sequence>
<feature type="non-terminal residue" evidence="4">
    <location>
        <position position="1"/>
    </location>
</feature>
<evidence type="ECO:0000313" key="4">
    <source>
        <dbReference type="EMBL" id="HIT49875.1"/>
    </source>
</evidence>
<comment type="caution">
    <text evidence="4">The sequence shown here is derived from an EMBL/GenBank/DDBJ whole genome shotgun (WGS) entry which is preliminary data.</text>
</comment>
<gene>
    <name evidence="4" type="ORF">IAD46_02490</name>
</gene>
<dbReference type="SMART" id="SM00563">
    <property type="entry name" value="PlsC"/>
    <property type="match status" value="1"/>
</dbReference>
<evidence type="ECO:0000259" key="3">
    <source>
        <dbReference type="SMART" id="SM00563"/>
    </source>
</evidence>
<dbReference type="AlphaFoldDB" id="A0A9D1GQS4"/>
<feature type="domain" description="Phospholipid/glycerol acyltransferase" evidence="3">
    <location>
        <begin position="64"/>
        <end position="179"/>
    </location>
</feature>